<organism evidence="2 3">
    <name type="scientific">Mesorhizobium qingshengii</name>
    <dbReference type="NCBI Taxonomy" id="1165689"/>
    <lineage>
        <taxon>Bacteria</taxon>
        <taxon>Pseudomonadati</taxon>
        <taxon>Pseudomonadota</taxon>
        <taxon>Alphaproteobacteria</taxon>
        <taxon>Hyphomicrobiales</taxon>
        <taxon>Phyllobacteriaceae</taxon>
        <taxon>Mesorhizobium</taxon>
    </lineage>
</organism>
<keyword evidence="1" id="KW-1133">Transmembrane helix</keyword>
<proteinExistence type="predicted"/>
<keyword evidence="1" id="KW-0472">Membrane</keyword>
<gene>
    <name evidence="2" type="ORF">SAMN02927914_01873</name>
</gene>
<dbReference type="RefSeq" id="WP_091577071.1">
    <property type="nucleotide sequence ID" value="NZ_FMXM01000005.1"/>
</dbReference>
<evidence type="ECO:0000313" key="2">
    <source>
        <dbReference type="EMBL" id="SDA64518.1"/>
    </source>
</evidence>
<dbReference type="EMBL" id="FMXM01000005">
    <property type="protein sequence ID" value="SDA64518.1"/>
    <property type="molecule type" value="Genomic_DNA"/>
</dbReference>
<dbReference type="AlphaFoldDB" id="A0A1G5X269"/>
<evidence type="ECO:0000256" key="1">
    <source>
        <dbReference type="SAM" id="Phobius"/>
    </source>
</evidence>
<feature type="transmembrane region" description="Helical" evidence="1">
    <location>
        <begin position="20"/>
        <end position="46"/>
    </location>
</feature>
<keyword evidence="1" id="KW-0812">Transmembrane</keyword>
<dbReference type="Proteomes" id="UP000198588">
    <property type="component" value="Unassembled WGS sequence"/>
</dbReference>
<accession>A0A1G5X269</accession>
<reference evidence="2 3" key="1">
    <citation type="submission" date="2016-10" db="EMBL/GenBank/DDBJ databases">
        <authorList>
            <person name="de Groot N.N."/>
        </authorList>
    </citation>
    <scope>NUCLEOTIDE SEQUENCE [LARGE SCALE GENOMIC DNA]</scope>
    <source>
        <strain evidence="2 3">CGMCC 1.12097</strain>
    </source>
</reference>
<dbReference type="OrthoDB" id="8093313at2"/>
<evidence type="ECO:0000313" key="3">
    <source>
        <dbReference type="Proteomes" id="UP000198588"/>
    </source>
</evidence>
<sequence length="99" mass="10729">MTELIDDEDVLPKIRPSARWRAMALTAIQFAPPAISIGCAILAGYFTYRGANQKPPADVAALAVSILRSGDASPEMRDWAAEALGIQTDIRMPAKFVQQ</sequence>
<protein>
    <submittedName>
        <fullName evidence="2">Uncharacterized protein</fullName>
    </submittedName>
</protein>
<name>A0A1G5X269_9HYPH</name>